<dbReference type="RefSeq" id="WP_097063659.1">
    <property type="nucleotide sequence ID" value="NZ_OBMI01000002.1"/>
</dbReference>
<name>A0A285QXV8_9SPHN</name>
<protein>
    <submittedName>
        <fullName evidence="1">Uncharacterized protein</fullName>
    </submittedName>
</protein>
<dbReference type="EMBL" id="OBMI01000002">
    <property type="protein sequence ID" value="SOB86661.1"/>
    <property type="molecule type" value="Genomic_DNA"/>
</dbReference>
<reference evidence="1 2" key="1">
    <citation type="submission" date="2017-07" db="EMBL/GenBank/DDBJ databases">
        <authorList>
            <person name="Sun Z.S."/>
            <person name="Albrecht U."/>
            <person name="Echele G."/>
            <person name="Lee C.C."/>
        </authorList>
    </citation>
    <scope>NUCLEOTIDE SEQUENCE [LARGE SCALE GENOMIC DNA]</scope>
    <source>
        <strain evidence="1 2">CGMCC 1.12672</strain>
    </source>
</reference>
<sequence length="148" mass="15558">MVKIGFLAALGAISGQGAAPAPQTFCQRMAPQLGMTPIERGQQGAASGEWRANQLGGVKNLLLGGSTMVSFSVQPVGVVTEQAEVDRLQKMCAQEKKSVICRMEGPARLVVGASKATATIEARPGERAEVEMRGTTVYCRGPAAIRTR</sequence>
<dbReference type="Proteomes" id="UP000219494">
    <property type="component" value="Unassembled WGS sequence"/>
</dbReference>
<evidence type="ECO:0000313" key="2">
    <source>
        <dbReference type="Proteomes" id="UP000219494"/>
    </source>
</evidence>
<keyword evidence="2" id="KW-1185">Reference proteome</keyword>
<gene>
    <name evidence="1" type="ORF">SAMN06297144_1769</name>
</gene>
<accession>A0A285QXV8</accession>
<dbReference type="AlphaFoldDB" id="A0A285QXV8"/>
<proteinExistence type="predicted"/>
<organism evidence="1 2">
    <name type="scientific">Sphingomonas guangdongensis</name>
    <dbReference type="NCBI Taxonomy" id="1141890"/>
    <lineage>
        <taxon>Bacteria</taxon>
        <taxon>Pseudomonadati</taxon>
        <taxon>Pseudomonadota</taxon>
        <taxon>Alphaproteobacteria</taxon>
        <taxon>Sphingomonadales</taxon>
        <taxon>Sphingomonadaceae</taxon>
        <taxon>Sphingomonas</taxon>
    </lineage>
</organism>
<evidence type="ECO:0000313" key="1">
    <source>
        <dbReference type="EMBL" id="SOB86661.1"/>
    </source>
</evidence>